<sequence>MVLWNAGGGRVLAARRRRPRSDVVVLIDRQAAPSLVVEAMDAGAAACIREPAAALVTGYLLRLYGRCAMPGPGQ</sequence>
<evidence type="ECO:0000313" key="2">
    <source>
        <dbReference type="Proteomes" id="UP000245639"/>
    </source>
</evidence>
<comment type="caution">
    <text evidence="1">The sequence shown here is derived from an EMBL/GenBank/DDBJ whole genome shotgun (WGS) entry which is preliminary data.</text>
</comment>
<keyword evidence="2" id="KW-1185">Reference proteome</keyword>
<dbReference type="RefSeq" id="WP_116709411.1">
    <property type="nucleotide sequence ID" value="NZ_QEKW01000009.1"/>
</dbReference>
<dbReference type="Proteomes" id="UP000245639">
    <property type="component" value="Unassembled WGS sequence"/>
</dbReference>
<proteinExistence type="predicted"/>
<dbReference type="AlphaFoldDB" id="A0A2U1F7P6"/>
<evidence type="ECO:0000313" key="1">
    <source>
        <dbReference type="EMBL" id="PVZ08169.1"/>
    </source>
</evidence>
<accession>A0A2U1F7P6</accession>
<gene>
    <name evidence="1" type="ORF">C8D89_10952</name>
</gene>
<evidence type="ECO:0008006" key="3">
    <source>
        <dbReference type="Google" id="ProtNLM"/>
    </source>
</evidence>
<reference evidence="1 2" key="1">
    <citation type="submission" date="2018-04" db="EMBL/GenBank/DDBJ databases">
        <title>Genomic Encyclopedia of Type Strains, Phase IV (KMG-IV): sequencing the most valuable type-strain genomes for metagenomic binning, comparative biology and taxonomic classification.</title>
        <authorList>
            <person name="Goeker M."/>
        </authorList>
    </citation>
    <scope>NUCLEOTIDE SEQUENCE [LARGE SCALE GENOMIC DNA]</scope>
    <source>
        <strain evidence="1 2">DSM 45771</strain>
    </source>
</reference>
<organism evidence="1 2">
    <name type="scientific">Actinomycetospora cinnamomea</name>
    <dbReference type="NCBI Taxonomy" id="663609"/>
    <lineage>
        <taxon>Bacteria</taxon>
        <taxon>Bacillati</taxon>
        <taxon>Actinomycetota</taxon>
        <taxon>Actinomycetes</taxon>
        <taxon>Pseudonocardiales</taxon>
        <taxon>Pseudonocardiaceae</taxon>
        <taxon>Actinomycetospora</taxon>
    </lineage>
</organism>
<protein>
    <recommendedName>
        <fullName evidence="3">Response regulatory domain-containing protein</fullName>
    </recommendedName>
</protein>
<name>A0A2U1F7P6_9PSEU</name>
<dbReference type="EMBL" id="QEKW01000009">
    <property type="protein sequence ID" value="PVZ08169.1"/>
    <property type="molecule type" value="Genomic_DNA"/>
</dbReference>